<accession>A0ABD6C9A7</accession>
<protein>
    <submittedName>
        <fullName evidence="1">HVO_0758 family zinc finger protein</fullName>
    </submittedName>
</protein>
<evidence type="ECO:0000313" key="1">
    <source>
        <dbReference type="EMBL" id="MFD1586933.1"/>
    </source>
</evidence>
<dbReference type="Pfam" id="PF23137">
    <property type="entry name" value="HVO_0758"/>
    <property type="match status" value="1"/>
</dbReference>
<dbReference type="AlphaFoldDB" id="A0ABD6C9A7"/>
<proteinExistence type="predicted"/>
<sequence length="56" mass="6349">MESVRKGLRSGAIEKDTYERLTCAECGEELGTRNDPDALGTVRFCPECDREWQRIG</sequence>
<dbReference type="NCBIfam" id="NF041912">
    <property type="entry name" value="HVO_0758"/>
    <property type="match status" value="1"/>
</dbReference>
<dbReference type="EMBL" id="JBHUDJ010000003">
    <property type="protein sequence ID" value="MFD1586933.1"/>
    <property type="molecule type" value="Genomic_DNA"/>
</dbReference>
<reference evidence="1 2" key="1">
    <citation type="journal article" date="2019" name="Int. J. Syst. Evol. Microbiol.">
        <title>The Global Catalogue of Microorganisms (GCM) 10K type strain sequencing project: providing services to taxonomists for standard genome sequencing and annotation.</title>
        <authorList>
            <consortium name="The Broad Institute Genomics Platform"/>
            <consortium name="The Broad Institute Genome Sequencing Center for Infectious Disease"/>
            <person name="Wu L."/>
            <person name="Ma J."/>
        </authorList>
    </citation>
    <scope>NUCLEOTIDE SEQUENCE [LARGE SCALE GENOMIC DNA]</scope>
    <source>
        <strain evidence="1 2">CGMCC 1.12125</strain>
    </source>
</reference>
<keyword evidence="2" id="KW-1185">Reference proteome</keyword>
<evidence type="ECO:0000313" key="2">
    <source>
        <dbReference type="Proteomes" id="UP001597119"/>
    </source>
</evidence>
<comment type="caution">
    <text evidence="1">The sequence shown here is derived from an EMBL/GenBank/DDBJ whole genome shotgun (WGS) entry which is preliminary data.</text>
</comment>
<gene>
    <name evidence="1" type="ORF">ACFR9U_08055</name>
</gene>
<dbReference type="Proteomes" id="UP001597119">
    <property type="component" value="Unassembled WGS sequence"/>
</dbReference>
<dbReference type="InterPro" id="IPR049697">
    <property type="entry name" value="HVO_0758-like"/>
</dbReference>
<organism evidence="1 2">
    <name type="scientific">Halorientalis brevis</name>
    <dbReference type="NCBI Taxonomy" id="1126241"/>
    <lineage>
        <taxon>Archaea</taxon>
        <taxon>Methanobacteriati</taxon>
        <taxon>Methanobacteriota</taxon>
        <taxon>Stenosarchaea group</taxon>
        <taxon>Halobacteria</taxon>
        <taxon>Halobacteriales</taxon>
        <taxon>Haloarculaceae</taxon>
        <taxon>Halorientalis</taxon>
    </lineage>
</organism>
<name>A0ABD6C9A7_9EURY</name>
<dbReference type="RefSeq" id="WP_247375723.1">
    <property type="nucleotide sequence ID" value="NZ_JALLGV010000001.1"/>
</dbReference>